<dbReference type="Pfam" id="PF13193">
    <property type="entry name" value="AMP-binding_C"/>
    <property type="match status" value="1"/>
</dbReference>
<dbReference type="InterPro" id="IPR000873">
    <property type="entry name" value="AMP-dep_synth/lig_dom"/>
</dbReference>
<dbReference type="InterPro" id="IPR020845">
    <property type="entry name" value="AMP-binding_CS"/>
</dbReference>
<evidence type="ECO:0000313" key="3">
    <source>
        <dbReference type="EMBL" id="TDC00687.1"/>
    </source>
</evidence>
<organism evidence="3 4">
    <name type="scientific">Micromonospora fluostatini</name>
    <dbReference type="NCBI Taxonomy" id="1629071"/>
    <lineage>
        <taxon>Bacteria</taxon>
        <taxon>Bacillati</taxon>
        <taxon>Actinomycetota</taxon>
        <taxon>Actinomycetes</taxon>
        <taxon>Micromonosporales</taxon>
        <taxon>Micromonosporaceae</taxon>
        <taxon>Micromonospora</taxon>
    </lineage>
</organism>
<dbReference type="EMBL" id="SMKE01000091">
    <property type="protein sequence ID" value="TDC00687.1"/>
    <property type="molecule type" value="Genomic_DNA"/>
</dbReference>
<gene>
    <name evidence="3" type="ORF">E1091_04415</name>
</gene>
<name>A0ABY2DJX7_9ACTN</name>
<accession>A0ABY2DJX7</accession>
<dbReference type="Gene3D" id="3.40.50.12780">
    <property type="entry name" value="N-terminal domain of ligase-like"/>
    <property type="match status" value="1"/>
</dbReference>
<dbReference type="Pfam" id="PF00501">
    <property type="entry name" value="AMP-binding"/>
    <property type="match status" value="1"/>
</dbReference>
<dbReference type="GO" id="GO:0016874">
    <property type="term" value="F:ligase activity"/>
    <property type="evidence" value="ECO:0007669"/>
    <property type="project" value="UniProtKB-KW"/>
</dbReference>
<evidence type="ECO:0000259" key="1">
    <source>
        <dbReference type="Pfam" id="PF00501"/>
    </source>
</evidence>
<dbReference type="Gene3D" id="3.30.300.30">
    <property type="match status" value="1"/>
</dbReference>
<dbReference type="InterPro" id="IPR042099">
    <property type="entry name" value="ANL_N_sf"/>
</dbReference>
<keyword evidence="4" id="KW-1185">Reference proteome</keyword>
<dbReference type="InterPro" id="IPR045851">
    <property type="entry name" value="AMP-bd_C_sf"/>
</dbReference>
<sequence length="460" mass="48092">MERGRLHLDGEPVPEATLAALVRQCAAEAADAGVGPGHALGVADEEPLSTVVAALAADRLGAPLHLGGSAPTGAGPARHLPVAARVRTDAGRTRTQPVPLDRAAGPLPEQAGYLFTTSGSTGDVKIVVHSPAAMRYQVRATAARLGYDPSDALLLPLSPRHAYGFSVLAQWIAGGPDLFVESRFSVDLVARRLAEHRITTLDGVPAMYRLLLRQARHCPALRADLAALRVRGCGGDVLAPGLRHEFAHRIGGALHDGYGLTEAGPNVALTGPDEPATAGVGRPLDGTRVRLGADGEVLVHSPSVMLAYLADPQATAAHLVDGWLHTGDLGEIDAAGRLTITGRRREIINVYGRTYAPVLLEDALVDQPGVLEAALVGLPGADARRGDRVVAYLVLEPTPDPVDRAGRACRAALPPALRPARVTVVPRLPRLASGKLDRRTIRAWALAGTVDPAEVGPGDR</sequence>
<dbReference type="InterPro" id="IPR025110">
    <property type="entry name" value="AMP-bd_C"/>
</dbReference>
<dbReference type="Proteomes" id="UP000295626">
    <property type="component" value="Unassembled WGS sequence"/>
</dbReference>
<protein>
    <submittedName>
        <fullName evidence="3">Long-chain fatty acid--CoA ligase</fullName>
    </submittedName>
</protein>
<dbReference type="PROSITE" id="PS00455">
    <property type="entry name" value="AMP_BINDING"/>
    <property type="match status" value="1"/>
</dbReference>
<evidence type="ECO:0000259" key="2">
    <source>
        <dbReference type="Pfam" id="PF13193"/>
    </source>
</evidence>
<dbReference type="PANTHER" id="PTHR43767:SF1">
    <property type="entry name" value="NONRIBOSOMAL PEPTIDE SYNTHASE PES1 (EUROFUNG)-RELATED"/>
    <property type="match status" value="1"/>
</dbReference>
<feature type="domain" description="AMP-binding enzyme C-terminal" evidence="2">
    <location>
        <begin position="360"/>
        <end position="435"/>
    </location>
</feature>
<dbReference type="PANTHER" id="PTHR43767">
    <property type="entry name" value="LONG-CHAIN-FATTY-ACID--COA LIGASE"/>
    <property type="match status" value="1"/>
</dbReference>
<keyword evidence="3" id="KW-0436">Ligase</keyword>
<reference evidence="3 4" key="1">
    <citation type="submission" date="2019-02" db="EMBL/GenBank/DDBJ databases">
        <title>Draft genome sequences of novel Actinobacteria.</title>
        <authorList>
            <person name="Sahin N."/>
            <person name="Ay H."/>
            <person name="Saygin H."/>
        </authorList>
    </citation>
    <scope>NUCLEOTIDE SEQUENCE [LARGE SCALE GENOMIC DNA]</scope>
    <source>
        <strain evidence="3 4">JCM 30529</strain>
    </source>
</reference>
<evidence type="ECO:0000313" key="4">
    <source>
        <dbReference type="Proteomes" id="UP000295626"/>
    </source>
</evidence>
<dbReference type="SUPFAM" id="SSF56801">
    <property type="entry name" value="Acetyl-CoA synthetase-like"/>
    <property type="match status" value="1"/>
</dbReference>
<comment type="caution">
    <text evidence="3">The sequence shown here is derived from an EMBL/GenBank/DDBJ whole genome shotgun (WGS) entry which is preliminary data.</text>
</comment>
<dbReference type="CDD" id="cd04433">
    <property type="entry name" value="AFD_class_I"/>
    <property type="match status" value="1"/>
</dbReference>
<dbReference type="InterPro" id="IPR050237">
    <property type="entry name" value="ATP-dep_AMP-bd_enzyme"/>
</dbReference>
<proteinExistence type="predicted"/>
<feature type="domain" description="AMP-dependent synthetase/ligase" evidence="1">
    <location>
        <begin position="102"/>
        <end position="309"/>
    </location>
</feature>